<evidence type="ECO:0000313" key="3">
    <source>
        <dbReference type="Proteomes" id="UP000597668"/>
    </source>
</evidence>
<dbReference type="RefSeq" id="WP_164998081.1">
    <property type="nucleotide sequence ID" value="NZ_JACOGI010000001.1"/>
</dbReference>
<proteinExistence type="predicted"/>
<protein>
    <submittedName>
        <fullName evidence="2">Uncharacterized protein</fullName>
    </submittedName>
</protein>
<name>A0A8J6LYA2_9FIRM</name>
<sequence length="45" mass="4825">MDSLNGKRRKHVDVPKIDSPTLDDISSITIDTPASGATDETIRGT</sequence>
<organism evidence="2 3">
    <name type="scientific">Neobittarella massiliensis</name>
    <name type="common">ex Bilen et al. 2018</name>
    <dbReference type="NCBI Taxonomy" id="2041842"/>
    <lineage>
        <taxon>Bacteria</taxon>
        <taxon>Bacillati</taxon>
        <taxon>Bacillota</taxon>
        <taxon>Clostridia</taxon>
        <taxon>Eubacteriales</taxon>
        <taxon>Oscillospiraceae</taxon>
        <taxon>Neobittarella (ex Bilen et al. 2018)</taxon>
    </lineage>
</organism>
<evidence type="ECO:0000313" key="2">
    <source>
        <dbReference type="EMBL" id="MBC3515102.1"/>
    </source>
</evidence>
<dbReference type="EMBL" id="JACOGI010000001">
    <property type="protein sequence ID" value="MBC3515102.1"/>
    <property type="molecule type" value="Genomic_DNA"/>
</dbReference>
<feature type="compositionally biased region" description="Basic residues" evidence="1">
    <location>
        <begin position="1"/>
        <end position="11"/>
    </location>
</feature>
<evidence type="ECO:0000256" key="1">
    <source>
        <dbReference type="SAM" id="MobiDB-lite"/>
    </source>
</evidence>
<accession>A0A8J6LYA2</accession>
<reference evidence="2" key="1">
    <citation type="submission" date="2020-08" db="EMBL/GenBank/DDBJ databases">
        <authorList>
            <person name="Liu C."/>
            <person name="Sun Q."/>
        </authorList>
    </citation>
    <scope>NUCLEOTIDE SEQUENCE</scope>
    <source>
        <strain evidence="2">NSJ-65</strain>
    </source>
</reference>
<dbReference type="Proteomes" id="UP000597668">
    <property type="component" value="Unassembled WGS sequence"/>
</dbReference>
<gene>
    <name evidence="2" type="ORF">H8K20_01680</name>
</gene>
<feature type="region of interest" description="Disordered" evidence="1">
    <location>
        <begin position="1"/>
        <end position="45"/>
    </location>
</feature>
<dbReference type="AlphaFoldDB" id="A0A8J6LYA2"/>
<comment type="caution">
    <text evidence="2">The sequence shown here is derived from an EMBL/GenBank/DDBJ whole genome shotgun (WGS) entry which is preliminary data.</text>
</comment>
<keyword evidence="3" id="KW-1185">Reference proteome</keyword>